<feature type="transmembrane region" description="Helical" evidence="1">
    <location>
        <begin position="67"/>
        <end position="86"/>
    </location>
</feature>
<evidence type="ECO:0000313" key="2">
    <source>
        <dbReference type="EMBL" id="QKX51658.1"/>
    </source>
</evidence>
<dbReference type="InterPro" id="IPR012156">
    <property type="entry name" value="Cold_shock_CspA"/>
</dbReference>
<dbReference type="PIRSF" id="PIRSF002599">
    <property type="entry name" value="Cold_shock_A"/>
    <property type="match status" value="1"/>
</dbReference>
<feature type="transmembrane region" description="Helical" evidence="1">
    <location>
        <begin position="38"/>
        <end position="55"/>
    </location>
</feature>
<keyword evidence="1" id="KW-0812">Transmembrane</keyword>
<evidence type="ECO:0000256" key="1">
    <source>
        <dbReference type="SAM" id="Phobius"/>
    </source>
</evidence>
<dbReference type="EMBL" id="CP051177">
    <property type="protein sequence ID" value="QKX51658.1"/>
    <property type="molecule type" value="Genomic_DNA"/>
</dbReference>
<evidence type="ECO:0000313" key="3">
    <source>
        <dbReference type="Proteomes" id="UP000509222"/>
    </source>
</evidence>
<dbReference type="InterPro" id="IPR010718">
    <property type="entry name" value="DUF1294"/>
</dbReference>
<reference evidence="2 3" key="1">
    <citation type="submission" date="2020-04" db="EMBL/GenBank/DDBJ databases">
        <authorList>
            <person name="Pajer P."/>
            <person name="Broz P."/>
        </authorList>
    </citation>
    <scope>NUCLEOTIDE SEQUENCE [LARGE SCALE GENOMIC DNA]</scope>
    <source>
        <strain evidence="3">NRL-ATB46093</strain>
    </source>
</reference>
<dbReference type="AlphaFoldDB" id="A0A7H8QCA4"/>
<feature type="transmembrane region" description="Helical" evidence="1">
    <location>
        <begin position="6"/>
        <end position="22"/>
    </location>
</feature>
<protein>
    <submittedName>
        <fullName evidence="2">DUF1294 domain-containing protein</fullName>
    </submittedName>
</protein>
<dbReference type="Proteomes" id="UP000509222">
    <property type="component" value="Chromosome"/>
</dbReference>
<organism evidence="2 3">
    <name type="scientific">Planococcus glaciei</name>
    <dbReference type="NCBI Taxonomy" id="459472"/>
    <lineage>
        <taxon>Bacteria</taxon>
        <taxon>Bacillati</taxon>
        <taxon>Bacillota</taxon>
        <taxon>Bacilli</taxon>
        <taxon>Bacillales</taxon>
        <taxon>Caryophanaceae</taxon>
        <taxon>Planococcus</taxon>
    </lineage>
</organism>
<gene>
    <name evidence="2" type="ORF">HF394_14400</name>
</gene>
<proteinExistence type="predicted"/>
<name>A0A7H8QCA4_9BACL</name>
<accession>A0A7H8QCA4</accession>
<keyword evidence="1" id="KW-0472">Membrane</keyword>
<dbReference type="RefSeq" id="WP_176294789.1">
    <property type="nucleotide sequence ID" value="NZ_CP051177.1"/>
</dbReference>
<keyword evidence="3" id="KW-1185">Reference proteome</keyword>
<reference evidence="3" key="2">
    <citation type="submission" date="2020-06" db="EMBL/GenBank/DDBJ databases">
        <title>Isolation of Planomicrobium glaciei.</title>
        <authorList>
            <person name="Malisova L."/>
            <person name="Safrankova R."/>
            <person name="Jakubu V."/>
            <person name="Spanelova P."/>
        </authorList>
    </citation>
    <scope>NUCLEOTIDE SEQUENCE [LARGE SCALE GENOMIC DNA]</scope>
    <source>
        <strain evidence="3">NRL-ATB46093</strain>
    </source>
</reference>
<keyword evidence="1" id="KW-1133">Transmembrane helix</keyword>
<sequence length="92" mass="10414">MFSIILGYFGAVSILAFLMMYIDKKQARQHGRRIPEKNLWTAAIFGGGIGAYLGMMMFRHKTRHTNFRVGFLMLAVIDAALLVWIYQSINGG</sequence>
<dbReference type="GO" id="GO:0003676">
    <property type="term" value="F:nucleic acid binding"/>
    <property type="evidence" value="ECO:0007669"/>
    <property type="project" value="InterPro"/>
</dbReference>
<dbReference type="Pfam" id="PF06961">
    <property type="entry name" value="DUF1294"/>
    <property type="match status" value="1"/>
</dbReference>